<dbReference type="InterPro" id="IPR042081">
    <property type="entry name" value="RNA_2'-PTrans_C"/>
</dbReference>
<dbReference type="InterPro" id="IPR022928">
    <property type="entry name" value="RNA_2'-PTrans_KptA"/>
</dbReference>
<accession>L0JWJ2</accession>
<evidence type="ECO:0000256" key="5">
    <source>
        <dbReference type="HAMAP-Rule" id="MF_00299"/>
    </source>
</evidence>
<evidence type="ECO:0000313" key="8">
    <source>
        <dbReference type="Proteomes" id="UP000010878"/>
    </source>
</evidence>
<dbReference type="PANTHER" id="PTHR12684:SF2">
    <property type="entry name" value="TRNA 2'-PHOSPHOTRANSFERASE 1"/>
    <property type="match status" value="1"/>
</dbReference>
<evidence type="ECO:0000256" key="2">
    <source>
        <dbReference type="ARBA" id="ARBA00022679"/>
    </source>
</evidence>
<keyword evidence="3 5" id="KW-0520">NAD</keyword>
<dbReference type="PANTHER" id="PTHR12684">
    <property type="entry name" value="PUTATIVE PHOSPHOTRANSFERASE"/>
    <property type="match status" value="1"/>
</dbReference>
<keyword evidence="2 5" id="KW-0808">Transferase</keyword>
<name>L0JWJ2_9EURY</name>
<protein>
    <recommendedName>
        <fullName evidence="5">Probable RNA 2'-phosphotransferase</fullName>
        <ecNumber evidence="5">2.7.1.-</ecNumber>
    </recommendedName>
</protein>
<dbReference type="InterPro" id="IPR002745">
    <property type="entry name" value="Ptrans_KptA/Tpt1"/>
</dbReference>
<comment type="similarity">
    <text evidence="1 5">Belongs to the KptA/TPT1 family.</text>
</comment>
<evidence type="ECO:0000256" key="1">
    <source>
        <dbReference type="ARBA" id="ARBA00009836"/>
    </source>
</evidence>
<dbReference type="Gene3D" id="1.10.10.970">
    <property type="entry name" value="RNA 2'-phosphotransferase, Tpt1/KptA family, N-terminal domain"/>
    <property type="match status" value="1"/>
</dbReference>
<feature type="region of interest" description="Disordered" evidence="6">
    <location>
        <begin position="1"/>
        <end position="20"/>
    </location>
</feature>
<dbReference type="EMBL" id="CP003929">
    <property type="protein sequence ID" value="AGB36228.1"/>
    <property type="molecule type" value="Genomic_DNA"/>
</dbReference>
<dbReference type="InterPro" id="IPR042080">
    <property type="entry name" value="RNA_2'-PTrans_N"/>
</dbReference>
<dbReference type="HAMAP" id="MF_00299">
    <property type="entry name" value="KptA"/>
    <property type="match status" value="1"/>
</dbReference>
<gene>
    <name evidence="5" type="primary">kptA</name>
    <name evidence="7" type="ORF">Natoc_0363</name>
</gene>
<dbReference type="GeneID" id="14405391"/>
<sequence>MTEPVRTCEEHGPFATDDGTCPRCGARGTELLSGDRRRRLSKYTSGALRHFPEDAGLELDERGWASLEALVDAVERTYDWAGSAHVAAVIATDPKGRFERTDGDRVRAAYGHSVDVDLEPTDAPVPNELYHGTAPENLASIRESGLRPMSRQHVHLSESPGAARRVGSRHASDPVVLVVDAAGLLADGHRITKRGRETYTTDRVPPAYLKEADGASDGSGDR</sequence>
<evidence type="ECO:0000313" key="7">
    <source>
        <dbReference type="EMBL" id="AGB36228.1"/>
    </source>
</evidence>
<organism evidence="7 8">
    <name type="scientific">Natronococcus occultus SP4</name>
    <dbReference type="NCBI Taxonomy" id="694430"/>
    <lineage>
        <taxon>Archaea</taxon>
        <taxon>Methanobacteriati</taxon>
        <taxon>Methanobacteriota</taxon>
        <taxon>Stenosarchaea group</taxon>
        <taxon>Halobacteria</taxon>
        <taxon>Halobacteriales</taxon>
        <taxon>Natrialbaceae</taxon>
        <taxon>Natronococcus</taxon>
    </lineage>
</organism>
<dbReference type="Gene3D" id="3.20.170.30">
    <property type="match status" value="1"/>
</dbReference>
<dbReference type="Proteomes" id="UP000010878">
    <property type="component" value="Chromosome"/>
</dbReference>
<keyword evidence="8" id="KW-1185">Reference proteome</keyword>
<dbReference type="Pfam" id="PF01885">
    <property type="entry name" value="PTS_2-RNA"/>
    <property type="match status" value="1"/>
</dbReference>
<dbReference type="SUPFAM" id="SSF56399">
    <property type="entry name" value="ADP-ribosylation"/>
    <property type="match status" value="1"/>
</dbReference>
<dbReference type="GO" id="GO:0000215">
    <property type="term" value="F:tRNA 2'-phosphotransferase activity"/>
    <property type="evidence" value="ECO:0007669"/>
    <property type="project" value="TreeGrafter"/>
</dbReference>
<dbReference type="KEGG" id="nou:Natoc_0363"/>
<dbReference type="STRING" id="694430.Natoc_0363"/>
<feature type="region of interest" description="Disordered" evidence="6">
    <location>
        <begin position="195"/>
        <end position="222"/>
    </location>
</feature>
<dbReference type="OrthoDB" id="24376at2157"/>
<evidence type="ECO:0000256" key="6">
    <source>
        <dbReference type="SAM" id="MobiDB-lite"/>
    </source>
</evidence>
<dbReference type="HOGENOM" id="CLU_052998_4_1_2"/>
<dbReference type="AlphaFoldDB" id="L0JWJ2"/>
<dbReference type="EC" id="2.7.1.-" evidence="5"/>
<proteinExistence type="inferred from homology"/>
<reference evidence="7 8" key="1">
    <citation type="submission" date="2012-11" db="EMBL/GenBank/DDBJ databases">
        <title>FINISHED of Natronococcus occultus SP4, DSM 3396.</title>
        <authorList>
            <consortium name="DOE Joint Genome Institute"/>
            <person name="Eisen J."/>
            <person name="Huntemann M."/>
            <person name="Wei C.-L."/>
            <person name="Han J."/>
            <person name="Detter J.C."/>
            <person name="Han C."/>
            <person name="Tapia R."/>
            <person name="Chen A."/>
            <person name="Kyrpides N."/>
            <person name="Mavromatis K."/>
            <person name="Markowitz V."/>
            <person name="Szeto E."/>
            <person name="Ivanova N."/>
            <person name="Mikhailova N."/>
            <person name="Ovchinnikova G."/>
            <person name="Pagani I."/>
            <person name="Pati A."/>
            <person name="Goodwin L."/>
            <person name="Nordberg H.P."/>
            <person name="Cantor M.N."/>
            <person name="Hua S.X."/>
            <person name="Woyke T."/>
            <person name="Eisen J."/>
            <person name="Klenk H.-P."/>
            <person name="Klenk H.-P."/>
        </authorList>
    </citation>
    <scope>NUCLEOTIDE SEQUENCE [LARGE SCALE GENOMIC DNA]</scope>
    <source>
        <strain evidence="7 8">SP4</strain>
    </source>
</reference>
<evidence type="ECO:0000256" key="4">
    <source>
        <dbReference type="ARBA" id="ARBA00025212"/>
    </source>
</evidence>
<dbReference type="GO" id="GO:0003950">
    <property type="term" value="F:NAD+ poly-ADP-ribosyltransferase activity"/>
    <property type="evidence" value="ECO:0007669"/>
    <property type="project" value="InterPro"/>
</dbReference>
<dbReference type="eggNOG" id="arCOG04063">
    <property type="taxonomic scope" value="Archaea"/>
</dbReference>
<dbReference type="GO" id="GO:0006388">
    <property type="term" value="P:tRNA splicing, via endonucleolytic cleavage and ligation"/>
    <property type="evidence" value="ECO:0007669"/>
    <property type="project" value="UniProtKB-UniRule"/>
</dbReference>
<comment type="function">
    <text evidence="4 5">Removes the 2'-phosphate from RNA via an intermediate in which the phosphate is ADP-ribosylated by NAD followed by a presumed transesterification to release the RNA and generate ADP-ribose 1''-2''-cyclic phosphate (APPR&gt;P). May function as an ADP-ribosylase.</text>
</comment>
<dbReference type="RefSeq" id="WP_015319684.1">
    <property type="nucleotide sequence ID" value="NC_019974.1"/>
</dbReference>
<evidence type="ECO:0000256" key="3">
    <source>
        <dbReference type="ARBA" id="ARBA00023027"/>
    </source>
</evidence>
<feature type="compositionally biased region" description="Basic and acidic residues" evidence="6">
    <location>
        <begin position="1"/>
        <end position="12"/>
    </location>
</feature>